<evidence type="ECO:0000313" key="1">
    <source>
        <dbReference type="EMBL" id="KKK47475.1"/>
    </source>
</evidence>
<organism evidence="1">
    <name type="scientific">marine sediment metagenome</name>
    <dbReference type="NCBI Taxonomy" id="412755"/>
    <lineage>
        <taxon>unclassified sequences</taxon>
        <taxon>metagenomes</taxon>
        <taxon>ecological metagenomes</taxon>
    </lineage>
</organism>
<comment type="caution">
    <text evidence="1">The sequence shown here is derived from an EMBL/GenBank/DDBJ whole genome shotgun (WGS) entry which is preliminary data.</text>
</comment>
<protein>
    <submittedName>
        <fullName evidence="1">Uncharacterized protein</fullName>
    </submittedName>
</protein>
<dbReference type="AlphaFoldDB" id="A0A0F8WH32"/>
<reference evidence="1" key="1">
    <citation type="journal article" date="2015" name="Nature">
        <title>Complex archaea that bridge the gap between prokaryotes and eukaryotes.</title>
        <authorList>
            <person name="Spang A."/>
            <person name="Saw J.H."/>
            <person name="Jorgensen S.L."/>
            <person name="Zaremba-Niedzwiedzka K."/>
            <person name="Martijn J."/>
            <person name="Lind A.E."/>
            <person name="van Eijk R."/>
            <person name="Schleper C."/>
            <person name="Guy L."/>
            <person name="Ettema T.J."/>
        </authorList>
    </citation>
    <scope>NUCLEOTIDE SEQUENCE</scope>
</reference>
<gene>
    <name evidence="1" type="ORF">LCGC14_3154820</name>
</gene>
<accession>A0A0F8WH32</accession>
<name>A0A0F8WH32_9ZZZZ</name>
<dbReference type="EMBL" id="LAZR01069562">
    <property type="protein sequence ID" value="KKK47475.1"/>
    <property type="molecule type" value="Genomic_DNA"/>
</dbReference>
<sequence>MNRLTPYTIRVPDDIKAALPAAASRYGMTAPELVRTVLGMIASGHVSLTLKQEAQNEQPVPANV</sequence>
<proteinExistence type="predicted"/>